<keyword evidence="3" id="KW-1185">Reference proteome</keyword>
<protein>
    <submittedName>
        <fullName evidence="2">Uncharacterized protein</fullName>
    </submittedName>
</protein>
<keyword evidence="1" id="KW-0732">Signal</keyword>
<feature type="signal peptide" evidence="1">
    <location>
        <begin position="1"/>
        <end position="18"/>
    </location>
</feature>
<name>A0A2T0T618_9BACT</name>
<proteinExistence type="predicted"/>
<evidence type="ECO:0000256" key="1">
    <source>
        <dbReference type="SAM" id="SignalP"/>
    </source>
</evidence>
<dbReference type="OrthoDB" id="9793669at2"/>
<reference evidence="2 3" key="1">
    <citation type="submission" date="2018-03" db="EMBL/GenBank/DDBJ databases">
        <title>Genomic Encyclopedia of Archaeal and Bacterial Type Strains, Phase II (KMG-II): from individual species to whole genera.</title>
        <authorList>
            <person name="Goeker M."/>
        </authorList>
    </citation>
    <scope>NUCLEOTIDE SEQUENCE [LARGE SCALE GENOMIC DNA]</scope>
    <source>
        <strain evidence="2 3">DSM 28354</strain>
    </source>
</reference>
<feature type="chain" id="PRO_5015622592" evidence="1">
    <location>
        <begin position="19"/>
        <end position="201"/>
    </location>
</feature>
<organism evidence="2 3">
    <name type="scientific">Spirosoma oryzae</name>
    <dbReference type="NCBI Taxonomy" id="1469603"/>
    <lineage>
        <taxon>Bacteria</taxon>
        <taxon>Pseudomonadati</taxon>
        <taxon>Bacteroidota</taxon>
        <taxon>Cytophagia</taxon>
        <taxon>Cytophagales</taxon>
        <taxon>Cytophagaceae</taxon>
        <taxon>Spirosoma</taxon>
    </lineage>
</organism>
<dbReference type="EMBL" id="PVTE01000006">
    <property type="protein sequence ID" value="PRY41093.1"/>
    <property type="molecule type" value="Genomic_DNA"/>
</dbReference>
<accession>A0A2T0T618</accession>
<dbReference type="AlphaFoldDB" id="A0A2T0T618"/>
<evidence type="ECO:0000313" key="2">
    <source>
        <dbReference type="EMBL" id="PRY41093.1"/>
    </source>
</evidence>
<dbReference type="Proteomes" id="UP000238375">
    <property type="component" value="Unassembled WGS sequence"/>
</dbReference>
<evidence type="ECO:0000313" key="3">
    <source>
        <dbReference type="Proteomes" id="UP000238375"/>
    </source>
</evidence>
<dbReference type="RefSeq" id="WP_106137509.1">
    <property type="nucleotide sequence ID" value="NZ_PVTE01000006.1"/>
</dbReference>
<gene>
    <name evidence="2" type="ORF">CLV58_106280</name>
</gene>
<sequence>MKSVLLFMASGLLTKVLAQSPVVPAPDVQIKTAVLAAPEDKRAGATVYGYSPKNEFVLLRKGTNELVCLADDPAQKGLNVSCYHKDLEPFMERGRVLKKEGKKPDEILTIREQEVKAKKLTMPSHPSTLYSYTAKADDFTPETGDVASGYLRYVIYIPYATVESTGLPLKPAAPGMPWIMDPGTHRAHIMINPPQLPSASH</sequence>
<comment type="caution">
    <text evidence="2">The sequence shown here is derived from an EMBL/GenBank/DDBJ whole genome shotgun (WGS) entry which is preliminary data.</text>
</comment>